<feature type="coiled-coil region" evidence="2">
    <location>
        <begin position="79"/>
        <end position="106"/>
    </location>
</feature>
<keyword evidence="2" id="KW-0175">Coiled coil</keyword>
<sequence>MKINEAAKALHTSAWTLRYYEQIGVVAPVARVSGMRDYSAADLNQLRDILDLRDCGVTLAEIKRLIALRDSEDDLTAQREILTTQADVLHDQIDQLQETLGRLENKLATLPVAMVAGNH</sequence>
<dbReference type="EMBL" id="JBHTOD010000001">
    <property type="protein sequence ID" value="MFD1454284.1"/>
    <property type="molecule type" value="Genomic_DNA"/>
</dbReference>
<dbReference type="PANTHER" id="PTHR30204:SF98">
    <property type="entry name" value="HTH-TYPE TRANSCRIPTIONAL REGULATOR ADHR"/>
    <property type="match status" value="1"/>
</dbReference>
<dbReference type="InterPro" id="IPR000551">
    <property type="entry name" value="MerR-type_HTH_dom"/>
</dbReference>
<evidence type="ECO:0000259" key="3">
    <source>
        <dbReference type="PROSITE" id="PS50937"/>
    </source>
</evidence>
<feature type="domain" description="HTH merR-type" evidence="3">
    <location>
        <begin position="1"/>
        <end position="68"/>
    </location>
</feature>
<evidence type="ECO:0000256" key="1">
    <source>
        <dbReference type="ARBA" id="ARBA00023125"/>
    </source>
</evidence>
<proteinExistence type="predicted"/>
<reference evidence="5" key="1">
    <citation type="journal article" date="2019" name="Int. J. Syst. Evol. Microbiol.">
        <title>The Global Catalogue of Microorganisms (GCM) 10K type strain sequencing project: providing services to taxonomists for standard genome sequencing and annotation.</title>
        <authorList>
            <consortium name="The Broad Institute Genomics Platform"/>
            <consortium name="The Broad Institute Genome Sequencing Center for Infectious Disease"/>
            <person name="Wu L."/>
            <person name="Ma J."/>
        </authorList>
    </citation>
    <scope>NUCLEOTIDE SEQUENCE [LARGE SCALE GENOMIC DNA]</scope>
    <source>
        <strain evidence="5">CCM 8979</strain>
    </source>
</reference>
<name>A0ABW4CYE4_9LACO</name>
<dbReference type="SUPFAM" id="SSF46955">
    <property type="entry name" value="Putative DNA-binding domain"/>
    <property type="match status" value="1"/>
</dbReference>
<dbReference type="Pfam" id="PF13411">
    <property type="entry name" value="MerR_1"/>
    <property type="match status" value="1"/>
</dbReference>
<keyword evidence="5" id="KW-1185">Reference proteome</keyword>
<dbReference type="PANTHER" id="PTHR30204">
    <property type="entry name" value="REDOX-CYCLING DRUG-SENSING TRANSCRIPTIONAL ACTIVATOR SOXR"/>
    <property type="match status" value="1"/>
</dbReference>
<dbReference type="InterPro" id="IPR009061">
    <property type="entry name" value="DNA-bd_dom_put_sf"/>
</dbReference>
<gene>
    <name evidence="4" type="ORF">ACFQ44_01155</name>
</gene>
<dbReference type="SMART" id="SM00422">
    <property type="entry name" value="HTH_MERR"/>
    <property type="match status" value="1"/>
</dbReference>
<dbReference type="InterPro" id="IPR047057">
    <property type="entry name" value="MerR_fam"/>
</dbReference>
<evidence type="ECO:0000313" key="5">
    <source>
        <dbReference type="Proteomes" id="UP001597189"/>
    </source>
</evidence>
<dbReference type="Gene3D" id="1.10.1660.10">
    <property type="match status" value="1"/>
</dbReference>
<evidence type="ECO:0000313" key="4">
    <source>
        <dbReference type="EMBL" id="MFD1454284.1"/>
    </source>
</evidence>
<organism evidence="4 5">
    <name type="scientific">Levilactobacillus lanxiensis</name>
    <dbReference type="NCBI Taxonomy" id="2799568"/>
    <lineage>
        <taxon>Bacteria</taxon>
        <taxon>Bacillati</taxon>
        <taxon>Bacillota</taxon>
        <taxon>Bacilli</taxon>
        <taxon>Lactobacillales</taxon>
        <taxon>Lactobacillaceae</taxon>
        <taxon>Levilactobacillus</taxon>
    </lineage>
</organism>
<dbReference type="RefSeq" id="WP_203642486.1">
    <property type="nucleotide sequence ID" value="NZ_BOLN01000001.1"/>
</dbReference>
<dbReference type="Proteomes" id="UP001597189">
    <property type="component" value="Unassembled WGS sequence"/>
</dbReference>
<accession>A0ABW4CYE4</accession>
<comment type="caution">
    <text evidence="4">The sequence shown here is derived from an EMBL/GenBank/DDBJ whole genome shotgun (WGS) entry which is preliminary data.</text>
</comment>
<keyword evidence="1" id="KW-0238">DNA-binding</keyword>
<evidence type="ECO:0000256" key="2">
    <source>
        <dbReference type="SAM" id="Coils"/>
    </source>
</evidence>
<protein>
    <submittedName>
        <fullName evidence="4">MerR family transcriptional regulator</fullName>
    </submittedName>
</protein>
<dbReference type="PROSITE" id="PS50937">
    <property type="entry name" value="HTH_MERR_2"/>
    <property type="match status" value="1"/>
</dbReference>